<dbReference type="GO" id="GO:0005829">
    <property type="term" value="C:cytosol"/>
    <property type="evidence" value="ECO:0007669"/>
    <property type="project" value="TreeGrafter"/>
</dbReference>
<feature type="domain" description="HTH cro/C1-type" evidence="3">
    <location>
        <begin position="10"/>
        <end position="64"/>
    </location>
</feature>
<dbReference type="GO" id="GO:0003677">
    <property type="term" value="F:DNA binding"/>
    <property type="evidence" value="ECO:0007669"/>
    <property type="project" value="UniProtKB-KW"/>
</dbReference>
<keyword evidence="5" id="KW-1185">Reference proteome</keyword>
<dbReference type="InterPro" id="IPR010982">
    <property type="entry name" value="Lambda_DNA-bd_dom_sf"/>
</dbReference>
<evidence type="ECO:0000313" key="5">
    <source>
        <dbReference type="Proteomes" id="UP000012589"/>
    </source>
</evidence>
<protein>
    <recommendedName>
        <fullName evidence="3">HTH cro/C1-type domain-containing protein</fullName>
    </recommendedName>
</protein>
<dbReference type="eggNOG" id="COG1476">
    <property type="taxonomic scope" value="Bacteria"/>
</dbReference>
<dbReference type="EMBL" id="AQFT01000038">
    <property type="protein sequence ID" value="EMZ33979.1"/>
    <property type="molecule type" value="Genomic_DNA"/>
</dbReference>
<accession>N2BB64</accession>
<dbReference type="Pfam" id="PF13443">
    <property type="entry name" value="HTH_26"/>
    <property type="match status" value="1"/>
</dbReference>
<dbReference type="Proteomes" id="UP000012589">
    <property type="component" value="Unassembled WGS sequence"/>
</dbReference>
<dbReference type="Gene3D" id="1.10.260.40">
    <property type="entry name" value="lambda repressor-like DNA-binding domains"/>
    <property type="match status" value="1"/>
</dbReference>
<dbReference type="PANTHER" id="PTHR46797">
    <property type="entry name" value="HTH-TYPE TRANSCRIPTIONAL REGULATOR"/>
    <property type="match status" value="1"/>
</dbReference>
<evidence type="ECO:0000313" key="4">
    <source>
        <dbReference type="EMBL" id="EMZ33979.1"/>
    </source>
</evidence>
<dbReference type="PROSITE" id="PS50943">
    <property type="entry name" value="HTH_CROC1"/>
    <property type="match status" value="1"/>
</dbReference>
<dbReference type="PANTHER" id="PTHR46797:SF1">
    <property type="entry name" value="METHYLPHOSPHONATE SYNTHASE"/>
    <property type="match status" value="1"/>
</dbReference>
<dbReference type="OrthoDB" id="9781521at2"/>
<comment type="caution">
    <text evidence="4">The sequence shown here is derived from an EMBL/GenBank/DDBJ whole genome shotgun (WGS) entry which is preliminary data.</text>
</comment>
<dbReference type="SMART" id="SM00530">
    <property type="entry name" value="HTH_XRE"/>
    <property type="match status" value="1"/>
</dbReference>
<dbReference type="InterPro" id="IPR050807">
    <property type="entry name" value="TransReg_Diox_bact_type"/>
</dbReference>
<dbReference type="STRING" id="1235802.C823_01260"/>
<dbReference type="CDD" id="cd00093">
    <property type="entry name" value="HTH_XRE"/>
    <property type="match status" value="1"/>
</dbReference>
<dbReference type="PATRIC" id="fig|1235802.3.peg.1348"/>
<name>N2BB64_9FIRM</name>
<dbReference type="SUPFAM" id="SSF47413">
    <property type="entry name" value="lambda repressor-like DNA-binding domains"/>
    <property type="match status" value="1"/>
</dbReference>
<dbReference type="InterPro" id="IPR001387">
    <property type="entry name" value="Cro/C1-type_HTH"/>
</dbReference>
<feature type="region of interest" description="Disordered" evidence="2">
    <location>
        <begin position="122"/>
        <end position="143"/>
    </location>
</feature>
<sequence>MKEEYVLSKVTQLLEERNWTLYRLAKEADISYSTLSNTFHRNNVPSVSTLMRVCDGLGITLSEFFDEEGTAVKKLTIADQRLLADFHRLPREEKKLLTAYMQGLLKIAVSNIEETDMQMGTDISDEADSTNGSDENGDKTEEV</sequence>
<dbReference type="GO" id="GO:0003700">
    <property type="term" value="F:DNA-binding transcription factor activity"/>
    <property type="evidence" value="ECO:0007669"/>
    <property type="project" value="TreeGrafter"/>
</dbReference>
<evidence type="ECO:0000256" key="1">
    <source>
        <dbReference type="ARBA" id="ARBA00023125"/>
    </source>
</evidence>
<gene>
    <name evidence="4" type="ORF">C823_01260</name>
</gene>
<dbReference type="HOGENOM" id="CLU_066192_17_15_9"/>
<proteinExistence type="predicted"/>
<organism evidence="4 5">
    <name type="scientific">Eubacterium plexicaudatum ASF492</name>
    <dbReference type="NCBI Taxonomy" id="1235802"/>
    <lineage>
        <taxon>Bacteria</taxon>
        <taxon>Bacillati</taxon>
        <taxon>Bacillota</taxon>
        <taxon>Clostridia</taxon>
        <taxon>Eubacteriales</taxon>
        <taxon>Eubacteriaceae</taxon>
        <taxon>Eubacterium</taxon>
    </lineage>
</organism>
<reference evidence="4 5" key="1">
    <citation type="journal article" date="2014" name="Genome Announc.">
        <title>Draft genome sequences of the altered schaedler flora, a defined bacterial community from gnotobiotic mice.</title>
        <authorList>
            <person name="Wannemuehler M.J."/>
            <person name="Overstreet A.M."/>
            <person name="Ward D.V."/>
            <person name="Phillips G.J."/>
        </authorList>
    </citation>
    <scope>NUCLEOTIDE SEQUENCE [LARGE SCALE GENOMIC DNA]</scope>
    <source>
        <strain evidence="4 5">ASF492</strain>
    </source>
</reference>
<evidence type="ECO:0000256" key="2">
    <source>
        <dbReference type="SAM" id="MobiDB-lite"/>
    </source>
</evidence>
<keyword evidence="1" id="KW-0238">DNA-binding</keyword>
<dbReference type="AlphaFoldDB" id="N2BB64"/>
<evidence type="ECO:0000259" key="3">
    <source>
        <dbReference type="PROSITE" id="PS50943"/>
    </source>
</evidence>